<dbReference type="RefSeq" id="WP_057480796.1">
    <property type="nucleotide sequence ID" value="NZ_BMWR01000006.1"/>
</dbReference>
<accession>A0A0Q9ZB12</accession>
<comment type="caution">
    <text evidence="3">The sequence shown here is derived from an EMBL/GenBank/DDBJ whole genome shotgun (WGS) entry which is preliminary data.</text>
</comment>
<evidence type="ECO:0000313" key="4">
    <source>
        <dbReference type="Proteomes" id="UP000051643"/>
    </source>
</evidence>
<protein>
    <recommendedName>
        <fullName evidence="2">Putative auto-transporter adhesin head GIN domain-containing protein</fullName>
    </recommendedName>
</protein>
<dbReference type="Gene3D" id="2.160.20.120">
    <property type="match status" value="1"/>
</dbReference>
<dbReference type="Pfam" id="PF10988">
    <property type="entry name" value="DUF2807"/>
    <property type="match status" value="1"/>
</dbReference>
<proteinExistence type="predicted"/>
<dbReference type="PROSITE" id="PS51257">
    <property type="entry name" value="PROKAR_LIPOPROTEIN"/>
    <property type="match status" value="1"/>
</dbReference>
<dbReference type="InterPro" id="IPR021255">
    <property type="entry name" value="DUF2807"/>
</dbReference>
<reference evidence="3" key="1">
    <citation type="submission" date="2015-10" db="EMBL/GenBank/DDBJ databases">
        <title>Draft genome sequence of Salegentibacter mishustinae KCTC 12263.</title>
        <authorList>
            <person name="Lin W."/>
            <person name="Zheng Q."/>
        </authorList>
    </citation>
    <scope>NUCLEOTIDE SEQUENCE [LARGE SCALE GENOMIC DNA]</scope>
    <source>
        <strain evidence="3">KCTC 12263</strain>
    </source>
</reference>
<keyword evidence="4" id="KW-1185">Reference proteome</keyword>
<dbReference type="OrthoDB" id="1419485at2"/>
<dbReference type="STRING" id="270918.APR42_13465"/>
<feature type="domain" description="Putative auto-transporter adhesin head GIN" evidence="2">
    <location>
        <begin position="36"/>
        <end position="175"/>
    </location>
</feature>
<evidence type="ECO:0000256" key="1">
    <source>
        <dbReference type="SAM" id="SignalP"/>
    </source>
</evidence>
<sequence length="272" mass="30348">MKKLLLLFSAVLFFSCGAQKIKGSGNVTTEKNRLPDFHSIEIAGDFEVELKKGSTAMMEVEADDNLHSIIRGEVIDRTLYLKPSKEIGKSKSQEIIITYPENLQKINVSGKVELEAEGELYSEELKITSSEDVEVYLTITATKFDLFNEGDSKIELNLTAEDAYFQLNGSSDIEALVNAPKFKVDTYEKAKAKIEGEVDDLQLRAEHSTKFDGRRLTAKTAVVIAEGKSKNEIEVLDKLTLTAKNRSEIELYGNPEIDLLEFSEKAVLAKKD</sequence>
<organism evidence="3 4">
    <name type="scientific">Salegentibacter mishustinae</name>
    <dbReference type="NCBI Taxonomy" id="270918"/>
    <lineage>
        <taxon>Bacteria</taxon>
        <taxon>Pseudomonadati</taxon>
        <taxon>Bacteroidota</taxon>
        <taxon>Flavobacteriia</taxon>
        <taxon>Flavobacteriales</taxon>
        <taxon>Flavobacteriaceae</taxon>
        <taxon>Salegentibacter</taxon>
    </lineage>
</organism>
<dbReference type="Proteomes" id="UP000051643">
    <property type="component" value="Unassembled WGS sequence"/>
</dbReference>
<feature type="signal peptide" evidence="1">
    <location>
        <begin position="1"/>
        <end position="18"/>
    </location>
</feature>
<keyword evidence="1" id="KW-0732">Signal</keyword>
<dbReference type="AlphaFoldDB" id="A0A0Q9ZB12"/>
<dbReference type="EMBL" id="LKTP01000002">
    <property type="protein sequence ID" value="KRG30188.1"/>
    <property type="molecule type" value="Genomic_DNA"/>
</dbReference>
<name>A0A0Q9ZB12_9FLAO</name>
<evidence type="ECO:0000259" key="2">
    <source>
        <dbReference type="Pfam" id="PF10988"/>
    </source>
</evidence>
<evidence type="ECO:0000313" key="3">
    <source>
        <dbReference type="EMBL" id="KRG30188.1"/>
    </source>
</evidence>
<gene>
    <name evidence="3" type="ORF">APR42_13465</name>
</gene>
<feature type="chain" id="PRO_5006389275" description="Putative auto-transporter adhesin head GIN domain-containing protein" evidence="1">
    <location>
        <begin position="19"/>
        <end position="272"/>
    </location>
</feature>